<dbReference type="EMBL" id="GBRH01198754">
    <property type="protein sequence ID" value="JAD99141.1"/>
    <property type="molecule type" value="Transcribed_RNA"/>
</dbReference>
<protein>
    <submittedName>
        <fullName evidence="1">Uncharacterized protein</fullName>
    </submittedName>
</protein>
<accession>A0A0A9EGF7</accession>
<reference evidence="1" key="1">
    <citation type="submission" date="2014-09" db="EMBL/GenBank/DDBJ databases">
        <authorList>
            <person name="Magalhaes I.L.F."/>
            <person name="Oliveira U."/>
            <person name="Santos F.R."/>
            <person name="Vidigal T.H.D.A."/>
            <person name="Brescovit A.D."/>
            <person name="Santos A.J."/>
        </authorList>
    </citation>
    <scope>NUCLEOTIDE SEQUENCE</scope>
    <source>
        <tissue evidence="1">Shoot tissue taken approximately 20 cm above the soil surface</tissue>
    </source>
</reference>
<evidence type="ECO:0000313" key="1">
    <source>
        <dbReference type="EMBL" id="JAD99141.1"/>
    </source>
</evidence>
<dbReference type="AlphaFoldDB" id="A0A0A9EGF7"/>
<proteinExistence type="predicted"/>
<organism evidence="1">
    <name type="scientific">Arundo donax</name>
    <name type="common">Giant reed</name>
    <name type="synonym">Donax arundinaceus</name>
    <dbReference type="NCBI Taxonomy" id="35708"/>
    <lineage>
        <taxon>Eukaryota</taxon>
        <taxon>Viridiplantae</taxon>
        <taxon>Streptophyta</taxon>
        <taxon>Embryophyta</taxon>
        <taxon>Tracheophyta</taxon>
        <taxon>Spermatophyta</taxon>
        <taxon>Magnoliopsida</taxon>
        <taxon>Liliopsida</taxon>
        <taxon>Poales</taxon>
        <taxon>Poaceae</taxon>
        <taxon>PACMAD clade</taxon>
        <taxon>Arundinoideae</taxon>
        <taxon>Arundineae</taxon>
        <taxon>Arundo</taxon>
    </lineage>
</organism>
<name>A0A0A9EGF7_ARUDO</name>
<reference evidence="1" key="2">
    <citation type="journal article" date="2015" name="Data Brief">
        <title>Shoot transcriptome of the giant reed, Arundo donax.</title>
        <authorList>
            <person name="Barrero R.A."/>
            <person name="Guerrero F.D."/>
            <person name="Moolhuijzen P."/>
            <person name="Goolsby J.A."/>
            <person name="Tidwell J."/>
            <person name="Bellgard S.E."/>
            <person name="Bellgard M.I."/>
        </authorList>
    </citation>
    <scope>NUCLEOTIDE SEQUENCE</scope>
    <source>
        <tissue evidence="1">Shoot tissue taken approximately 20 cm above the soil surface</tissue>
    </source>
</reference>
<sequence>MLALPNSWFSANIGSVDDCGRSLLLRKCIDLCGTFPSALISRSMEVNFCFMPRQ</sequence>